<dbReference type="Proteomes" id="UP000264753">
    <property type="component" value="Unassembled WGS sequence"/>
</dbReference>
<organism evidence="1 4">
    <name type="scientific">Thalassospira lucentensis</name>
    <dbReference type="NCBI Taxonomy" id="168935"/>
    <lineage>
        <taxon>Bacteria</taxon>
        <taxon>Pseudomonadati</taxon>
        <taxon>Pseudomonadota</taxon>
        <taxon>Alphaproteobacteria</taxon>
        <taxon>Rhodospirillales</taxon>
        <taxon>Thalassospiraceae</taxon>
        <taxon>Thalassospira</taxon>
    </lineage>
</organism>
<evidence type="ECO:0000313" key="1">
    <source>
        <dbReference type="EMBL" id="HBU96320.1"/>
    </source>
</evidence>
<comment type="caution">
    <text evidence="1">The sequence shown here is derived from an EMBL/GenBank/DDBJ whole genome shotgun (WGS) entry which is preliminary data.</text>
</comment>
<dbReference type="RefSeq" id="WP_276650645.1">
    <property type="nucleotide sequence ID" value="NZ_DOOG01000004.1"/>
</dbReference>
<proteinExistence type="predicted"/>
<accession>A0A358HMC5</accession>
<name>A0A358HMC5_9PROT</name>
<dbReference type="AlphaFoldDB" id="A0A358HMC5"/>
<reference evidence="3 4" key="1">
    <citation type="journal article" date="2018" name="Nat. Biotechnol.">
        <title>A standardized bacterial taxonomy based on genome phylogeny substantially revises the tree of life.</title>
        <authorList>
            <person name="Parks D.H."/>
            <person name="Chuvochina M."/>
            <person name="Waite D.W."/>
            <person name="Rinke C."/>
            <person name="Skarshewski A."/>
            <person name="Chaumeil P.A."/>
            <person name="Hugenholtz P."/>
        </authorList>
    </citation>
    <scope>NUCLEOTIDE SEQUENCE [LARGE SCALE GENOMIC DNA]</scope>
    <source>
        <strain evidence="1">UBA8707</strain>
        <strain evidence="2">UBA9881</strain>
    </source>
</reference>
<sequence length="64" mass="6963">MVVNEDDVVTAKAKEFGLPRNLEGMSVDSLHAYRTALEQEIANVEYALSHREGALAGAQALFKS</sequence>
<dbReference type="InterPro" id="IPR009579">
    <property type="entry name" value="DUF1192"/>
</dbReference>
<dbReference type="EMBL" id="DOOG01000004">
    <property type="protein sequence ID" value="HBU96320.1"/>
    <property type="molecule type" value="Genomic_DNA"/>
</dbReference>
<dbReference type="Pfam" id="PF06698">
    <property type="entry name" value="DUF1192"/>
    <property type="match status" value="1"/>
</dbReference>
<dbReference type="EMBL" id="DPOP01000020">
    <property type="protein sequence ID" value="HCW66041.1"/>
    <property type="molecule type" value="Genomic_DNA"/>
</dbReference>
<evidence type="ECO:0000313" key="3">
    <source>
        <dbReference type="Proteomes" id="UP000264179"/>
    </source>
</evidence>
<evidence type="ECO:0000313" key="2">
    <source>
        <dbReference type="EMBL" id="HCW66041.1"/>
    </source>
</evidence>
<dbReference type="Proteomes" id="UP000264179">
    <property type="component" value="Unassembled WGS sequence"/>
</dbReference>
<gene>
    <name evidence="1" type="ORF">DEF21_00250</name>
    <name evidence="2" type="ORF">DHR80_02300</name>
</gene>
<protein>
    <submittedName>
        <fullName evidence="1">DUF1192 domain-containing protein</fullName>
    </submittedName>
</protein>
<evidence type="ECO:0000313" key="4">
    <source>
        <dbReference type="Proteomes" id="UP000264753"/>
    </source>
</evidence>